<accession>A0A9W8BFG5</accession>
<dbReference type="InterPro" id="IPR015943">
    <property type="entry name" value="WD40/YVTN_repeat-like_dom_sf"/>
</dbReference>
<gene>
    <name evidence="1" type="ORF">H4R26_005545</name>
</gene>
<organism evidence="1 2">
    <name type="scientific">Coemansia thaxteri</name>
    <dbReference type="NCBI Taxonomy" id="2663907"/>
    <lineage>
        <taxon>Eukaryota</taxon>
        <taxon>Fungi</taxon>
        <taxon>Fungi incertae sedis</taxon>
        <taxon>Zoopagomycota</taxon>
        <taxon>Kickxellomycotina</taxon>
        <taxon>Kickxellomycetes</taxon>
        <taxon>Kickxellales</taxon>
        <taxon>Kickxellaceae</taxon>
        <taxon>Coemansia</taxon>
    </lineage>
</organism>
<sequence>MWRYNDTRIFKNHSELPVSITALRVATNDLGVYVGDSEQSLAFSDFRERYIQRLGSSHSGMISSIECAGDNKLLVGTYSGDLRLLDTRFLGNAITSTVRTYGDGHRNQCISAIKRCPQNVNMFACSVGKEVLIYYQELPAGQQMLLFNHQAHKTPVTGFCWHPSRNHMYTIASVDQGEERYPGELHIWRPSDLVRYGCGS</sequence>
<evidence type="ECO:0000313" key="1">
    <source>
        <dbReference type="EMBL" id="KAJ1998205.1"/>
    </source>
</evidence>
<protein>
    <submittedName>
        <fullName evidence="1">Uncharacterized protein</fullName>
    </submittedName>
</protein>
<dbReference type="OrthoDB" id="5536067at2759"/>
<dbReference type="SUPFAM" id="SSF50978">
    <property type="entry name" value="WD40 repeat-like"/>
    <property type="match status" value="1"/>
</dbReference>
<dbReference type="EMBL" id="JANBQF010001043">
    <property type="protein sequence ID" value="KAJ1998205.1"/>
    <property type="molecule type" value="Genomic_DNA"/>
</dbReference>
<evidence type="ECO:0000313" key="2">
    <source>
        <dbReference type="Proteomes" id="UP001150907"/>
    </source>
</evidence>
<proteinExistence type="predicted"/>
<name>A0A9W8BFG5_9FUNG</name>
<dbReference type="Proteomes" id="UP001150907">
    <property type="component" value="Unassembled WGS sequence"/>
</dbReference>
<dbReference type="InterPro" id="IPR036322">
    <property type="entry name" value="WD40_repeat_dom_sf"/>
</dbReference>
<reference evidence="1" key="1">
    <citation type="submission" date="2022-07" db="EMBL/GenBank/DDBJ databases">
        <title>Phylogenomic reconstructions and comparative analyses of Kickxellomycotina fungi.</title>
        <authorList>
            <person name="Reynolds N.K."/>
            <person name="Stajich J.E."/>
            <person name="Barry K."/>
            <person name="Grigoriev I.V."/>
            <person name="Crous P."/>
            <person name="Smith M.E."/>
        </authorList>
    </citation>
    <scope>NUCLEOTIDE SEQUENCE</scope>
    <source>
        <strain evidence="1">IMI 214461</strain>
    </source>
</reference>
<comment type="caution">
    <text evidence="1">The sequence shown here is derived from an EMBL/GenBank/DDBJ whole genome shotgun (WGS) entry which is preliminary data.</text>
</comment>
<dbReference type="Gene3D" id="2.130.10.10">
    <property type="entry name" value="YVTN repeat-like/Quinoprotein amine dehydrogenase"/>
    <property type="match status" value="1"/>
</dbReference>
<keyword evidence="2" id="KW-1185">Reference proteome</keyword>
<dbReference type="AlphaFoldDB" id="A0A9W8BFG5"/>